<dbReference type="CDD" id="cd17873">
    <property type="entry name" value="FlhF"/>
    <property type="match status" value="1"/>
</dbReference>
<dbReference type="GO" id="GO:0044781">
    <property type="term" value="P:bacterial-type flagellum organization"/>
    <property type="evidence" value="ECO:0007669"/>
    <property type="project" value="UniProtKB-UniRule"/>
</dbReference>
<keyword evidence="16" id="KW-0966">Cell projection</keyword>
<protein>
    <recommendedName>
        <fullName evidence="3 13">Flagellar biosynthesis protein FlhF</fullName>
    </recommendedName>
</protein>
<keyword evidence="4" id="KW-0813">Transport</keyword>
<dbReference type="GO" id="GO:0003924">
    <property type="term" value="F:GTPase activity"/>
    <property type="evidence" value="ECO:0007669"/>
    <property type="project" value="UniProtKB-UniRule"/>
</dbReference>
<keyword evidence="16" id="KW-0282">Flagellum</keyword>
<keyword evidence="6" id="KW-0547">Nucleotide-binding</keyword>
<dbReference type="Gene3D" id="3.40.50.300">
    <property type="entry name" value="P-loop containing nucleotide triphosphate hydrolases"/>
    <property type="match status" value="1"/>
</dbReference>
<keyword evidence="17" id="KW-1185">Reference proteome</keyword>
<dbReference type="Pfam" id="PF00448">
    <property type="entry name" value="SRP54"/>
    <property type="match status" value="1"/>
</dbReference>
<evidence type="ECO:0000256" key="2">
    <source>
        <dbReference type="ARBA" id="ARBA00008531"/>
    </source>
</evidence>
<accession>A0A841RG11</accession>
<evidence type="ECO:0000256" key="1">
    <source>
        <dbReference type="ARBA" id="ARBA00004413"/>
    </source>
</evidence>
<dbReference type="GO" id="GO:0005886">
    <property type="term" value="C:plasma membrane"/>
    <property type="evidence" value="ECO:0007669"/>
    <property type="project" value="UniProtKB-SubCell"/>
</dbReference>
<evidence type="ECO:0000256" key="8">
    <source>
        <dbReference type="ARBA" id="ARBA00022927"/>
    </source>
</evidence>
<dbReference type="PANTHER" id="PTHR43134">
    <property type="entry name" value="SIGNAL RECOGNITION PARTICLE RECEPTOR SUBUNIT ALPHA"/>
    <property type="match status" value="1"/>
</dbReference>
<comment type="caution">
    <text evidence="16">The sequence shown here is derived from an EMBL/GenBank/DDBJ whole genome shotgun (WGS) entry which is preliminary data.</text>
</comment>
<comment type="function">
    <text evidence="12">Necessary for flagellar biosynthesis. May be involved in translocation of the flagellum.</text>
</comment>
<dbReference type="InterPro" id="IPR047040">
    <property type="entry name" value="FlhF__GTPase_dom"/>
</dbReference>
<keyword evidence="9" id="KW-0342">GTP-binding</keyword>
<evidence type="ECO:0000256" key="12">
    <source>
        <dbReference type="ARBA" id="ARBA00025337"/>
    </source>
</evidence>
<evidence type="ECO:0000313" key="17">
    <source>
        <dbReference type="Proteomes" id="UP000587760"/>
    </source>
</evidence>
<evidence type="ECO:0000256" key="13">
    <source>
        <dbReference type="NCBIfam" id="TIGR03499"/>
    </source>
</evidence>
<dbReference type="AlphaFoldDB" id="A0A841RG11"/>
<comment type="subcellular location">
    <subcellularLocation>
        <location evidence="1">Cell membrane</location>
        <topology evidence="1">Peripheral membrane protein</topology>
        <orientation evidence="1">Cytoplasmic side</orientation>
    </subcellularLocation>
</comment>
<dbReference type="InterPro" id="IPR027417">
    <property type="entry name" value="P-loop_NTPase"/>
</dbReference>
<comment type="similarity">
    <text evidence="2">Belongs to the GTP-binding SRP family.</text>
</comment>
<dbReference type="RefSeq" id="WP_184748172.1">
    <property type="nucleotide sequence ID" value="NZ_JACHGJ010000008.1"/>
</dbReference>
<evidence type="ECO:0000313" key="16">
    <source>
        <dbReference type="EMBL" id="MBB6481940.1"/>
    </source>
</evidence>
<evidence type="ECO:0000256" key="11">
    <source>
        <dbReference type="ARBA" id="ARBA00023225"/>
    </source>
</evidence>
<evidence type="ECO:0000259" key="15">
    <source>
        <dbReference type="SMART" id="SM00962"/>
    </source>
</evidence>
<evidence type="ECO:0000256" key="9">
    <source>
        <dbReference type="ARBA" id="ARBA00023134"/>
    </source>
</evidence>
<gene>
    <name evidence="16" type="ORF">HNR50_003621</name>
</gene>
<sequence>MEHFTERGISHLEVLDKISTKYGKNAKILTRKNITMGGFLGLFKKEGVEYTGYVYDNVIQDRATRDSFEKKAILNSVGKTEAAPQPVRPASDPLAEEVKSLTEVVKNLIEKGPANHEPKKHENLVKLEEVLEENDFSREFIRDMVDRLKRELSLEDLDDYSLVQQSVLEWIGDKISLFREKPSRVPRVFILVGPTGVGKTTTIAKLAAIKGIASGDQSPLSVRMITIDNYRIGAKKQIETYGDIMGIPVACVETFSDLEKKIQQYSDADLILVDTIGKSPSDFMRLAEMRKLLAACGSNSEVHLAVSSTTKTRDIKEILSQFEPFKYQSVILTKLDETSQVGNLISLLSEAGKSLSYITDGQVVPQDIETATEIKLLEKLTGFSVDREKLLRKFPIYNSAIWR</sequence>
<dbReference type="FunFam" id="3.40.50.300:FF:000695">
    <property type="entry name" value="Flagellar biosynthesis regulator FlhF"/>
    <property type="match status" value="1"/>
</dbReference>
<proteinExistence type="inferred from homology"/>
<keyword evidence="8" id="KW-0653">Protein transport</keyword>
<dbReference type="GO" id="GO:0005047">
    <property type="term" value="F:signal recognition particle binding"/>
    <property type="evidence" value="ECO:0007669"/>
    <property type="project" value="TreeGrafter"/>
</dbReference>
<dbReference type="SMART" id="SM00962">
    <property type="entry name" value="SRP54"/>
    <property type="match status" value="1"/>
</dbReference>
<evidence type="ECO:0000256" key="6">
    <source>
        <dbReference type="ARBA" id="ARBA00022741"/>
    </source>
</evidence>
<dbReference type="GO" id="GO:0015031">
    <property type="term" value="P:protein transport"/>
    <property type="evidence" value="ECO:0007669"/>
    <property type="project" value="UniProtKB-KW"/>
</dbReference>
<dbReference type="InterPro" id="IPR000897">
    <property type="entry name" value="SRP54_GTPase_dom"/>
</dbReference>
<dbReference type="SMART" id="SM00382">
    <property type="entry name" value="AAA"/>
    <property type="match status" value="1"/>
</dbReference>
<dbReference type="InterPro" id="IPR003593">
    <property type="entry name" value="AAA+_ATPase"/>
</dbReference>
<name>A0A841RG11_9SPIO</name>
<dbReference type="Gene3D" id="1.20.120.1380">
    <property type="entry name" value="Flagellar FlhF biosynthesis protein, N domain"/>
    <property type="match status" value="1"/>
</dbReference>
<keyword evidence="7" id="KW-1005">Bacterial flagellum biogenesis</keyword>
<dbReference type="EMBL" id="JACHGJ010000008">
    <property type="protein sequence ID" value="MBB6481940.1"/>
    <property type="molecule type" value="Genomic_DNA"/>
</dbReference>
<dbReference type="InterPro" id="IPR020006">
    <property type="entry name" value="FlhF"/>
</dbReference>
<feature type="domain" description="AAA+ ATPase" evidence="14">
    <location>
        <begin position="185"/>
        <end position="369"/>
    </location>
</feature>
<keyword evidence="10" id="KW-0472">Membrane</keyword>
<dbReference type="GO" id="GO:0006614">
    <property type="term" value="P:SRP-dependent cotranslational protein targeting to membrane"/>
    <property type="evidence" value="ECO:0007669"/>
    <property type="project" value="UniProtKB-UniRule"/>
</dbReference>
<feature type="domain" description="SRP54-type proteins GTP-binding" evidence="15">
    <location>
        <begin position="186"/>
        <end position="382"/>
    </location>
</feature>
<dbReference type="SUPFAM" id="SSF52540">
    <property type="entry name" value="P-loop containing nucleoside triphosphate hydrolases"/>
    <property type="match status" value="2"/>
</dbReference>
<dbReference type="GO" id="GO:0005525">
    <property type="term" value="F:GTP binding"/>
    <property type="evidence" value="ECO:0007669"/>
    <property type="project" value="UniProtKB-UniRule"/>
</dbReference>
<evidence type="ECO:0000256" key="7">
    <source>
        <dbReference type="ARBA" id="ARBA00022795"/>
    </source>
</evidence>
<evidence type="ECO:0000256" key="3">
    <source>
        <dbReference type="ARBA" id="ARBA00014919"/>
    </source>
</evidence>
<organism evidence="16 17">
    <name type="scientific">Spirochaeta isovalerica</name>
    <dbReference type="NCBI Taxonomy" id="150"/>
    <lineage>
        <taxon>Bacteria</taxon>
        <taxon>Pseudomonadati</taxon>
        <taxon>Spirochaetota</taxon>
        <taxon>Spirochaetia</taxon>
        <taxon>Spirochaetales</taxon>
        <taxon>Spirochaetaceae</taxon>
        <taxon>Spirochaeta</taxon>
    </lineage>
</organism>
<evidence type="ECO:0000256" key="4">
    <source>
        <dbReference type="ARBA" id="ARBA00022448"/>
    </source>
</evidence>
<dbReference type="Proteomes" id="UP000587760">
    <property type="component" value="Unassembled WGS sequence"/>
</dbReference>
<evidence type="ECO:0000256" key="5">
    <source>
        <dbReference type="ARBA" id="ARBA00022475"/>
    </source>
</evidence>
<evidence type="ECO:0000256" key="10">
    <source>
        <dbReference type="ARBA" id="ARBA00023136"/>
    </source>
</evidence>
<dbReference type="NCBIfam" id="TIGR03499">
    <property type="entry name" value="FlhF"/>
    <property type="match status" value="1"/>
</dbReference>
<dbReference type="PANTHER" id="PTHR43134:SF3">
    <property type="entry name" value="FLAGELLAR BIOSYNTHESIS PROTEIN FLHF"/>
    <property type="match status" value="1"/>
</dbReference>
<evidence type="ECO:0000259" key="14">
    <source>
        <dbReference type="SMART" id="SM00382"/>
    </source>
</evidence>
<reference evidence="16 17" key="1">
    <citation type="submission" date="2020-08" db="EMBL/GenBank/DDBJ databases">
        <title>Genomic Encyclopedia of Type Strains, Phase IV (KMG-IV): sequencing the most valuable type-strain genomes for metagenomic binning, comparative biology and taxonomic classification.</title>
        <authorList>
            <person name="Goeker M."/>
        </authorList>
    </citation>
    <scope>NUCLEOTIDE SEQUENCE [LARGE SCALE GENOMIC DNA]</scope>
    <source>
        <strain evidence="16 17">DSM 2461</strain>
    </source>
</reference>
<keyword evidence="16" id="KW-0969">Cilium</keyword>
<keyword evidence="11" id="KW-1006">Bacterial flagellum protein export</keyword>
<keyword evidence="5" id="KW-1003">Cell membrane</keyword>